<evidence type="ECO:0000256" key="4">
    <source>
        <dbReference type="ARBA" id="ARBA00023136"/>
    </source>
</evidence>
<dbReference type="InterPro" id="IPR000515">
    <property type="entry name" value="MetI-like"/>
</dbReference>
<dbReference type="PROSITE" id="PS50928">
    <property type="entry name" value="ABC_TM1"/>
    <property type="match status" value="1"/>
</dbReference>
<comment type="subcellular location">
    <subcellularLocation>
        <location evidence="1 5">Cell membrane</location>
        <topology evidence="1 5">Multi-pass membrane protein</topology>
    </subcellularLocation>
</comment>
<dbReference type="PANTHER" id="PTHR42727:SF1">
    <property type="entry name" value="PHOSPHATE TRANSPORT SYSTEM PERMEASE"/>
    <property type="match status" value="1"/>
</dbReference>
<accession>A0A517Q0Z5</accession>
<keyword evidence="4 5" id="KW-0472">Membrane</keyword>
<feature type="transmembrane region" description="Helical" evidence="5">
    <location>
        <begin position="183"/>
        <end position="206"/>
    </location>
</feature>
<evidence type="ECO:0000256" key="6">
    <source>
        <dbReference type="RuleBase" id="RU363054"/>
    </source>
</evidence>
<evidence type="ECO:0000256" key="2">
    <source>
        <dbReference type="ARBA" id="ARBA00022692"/>
    </source>
</evidence>
<evidence type="ECO:0000256" key="3">
    <source>
        <dbReference type="ARBA" id="ARBA00022989"/>
    </source>
</evidence>
<feature type="transmembrane region" description="Helical" evidence="5">
    <location>
        <begin position="147"/>
        <end position="171"/>
    </location>
</feature>
<dbReference type="InterPro" id="IPR011864">
    <property type="entry name" value="Phosphate_PstC"/>
</dbReference>
<reference evidence="8 9" key="1">
    <citation type="submission" date="2019-03" db="EMBL/GenBank/DDBJ databases">
        <title>Deep-cultivation of Planctomycetes and their phenomic and genomic characterization uncovers novel biology.</title>
        <authorList>
            <person name="Wiegand S."/>
            <person name="Jogler M."/>
            <person name="Boedeker C."/>
            <person name="Pinto D."/>
            <person name="Vollmers J."/>
            <person name="Rivas-Marin E."/>
            <person name="Kohn T."/>
            <person name="Peeters S.H."/>
            <person name="Heuer A."/>
            <person name="Rast P."/>
            <person name="Oberbeckmann S."/>
            <person name="Bunk B."/>
            <person name="Jeske O."/>
            <person name="Meyerdierks A."/>
            <person name="Storesund J.E."/>
            <person name="Kallscheuer N."/>
            <person name="Luecker S."/>
            <person name="Lage O.M."/>
            <person name="Pohl T."/>
            <person name="Merkel B.J."/>
            <person name="Hornburger P."/>
            <person name="Mueller R.-W."/>
            <person name="Bruemmer F."/>
            <person name="Labrenz M."/>
            <person name="Spormann A.M."/>
            <person name="Op den Camp H."/>
            <person name="Overmann J."/>
            <person name="Amann R."/>
            <person name="Jetten M.S.M."/>
            <person name="Mascher T."/>
            <person name="Medema M.H."/>
            <person name="Devos D.P."/>
            <person name="Kaster A.-K."/>
            <person name="Ovreas L."/>
            <person name="Rohde M."/>
            <person name="Galperin M.Y."/>
            <person name="Jogler C."/>
        </authorList>
    </citation>
    <scope>NUCLEOTIDE SEQUENCE [LARGE SCALE GENOMIC DNA]</scope>
    <source>
        <strain evidence="8 9">Enr10</strain>
    </source>
</reference>
<dbReference type="Pfam" id="PF00528">
    <property type="entry name" value="BPD_transp_1"/>
    <property type="match status" value="1"/>
</dbReference>
<dbReference type="Proteomes" id="UP000315647">
    <property type="component" value="Chromosome"/>
</dbReference>
<dbReference type="RefSeq" id="WP_232093214.1">
    <property type="nucleotide sequence ID" value="NZ_CP037421.1"/>
</dbReference>
<dbReference type="EMBL" id="CP037421">
    <property type="protein sequence ID" value="QDT25290.1"/>
    <property type="molecule type" value="Genomic_DNA"/>
</dbReference>
<evidence type="ECO:0000256" key="1">
    <source>
        <dbReference type="ARBA" id="ARBA00004651"/>
    </source>
</evidence>
<organism evidence="8 9">
    <name type="scientific">Gimesia panareensis</name>
    <dbReference type="NCBI Taxonomy" id="2527978"/>
    <lineage>
        <taxon>Bacteria</taxon>
        <taxon>Pseudomonadati</taxon>
        <taxon>Planctomycetota</taxon>
        <taxon>Planctomycetia</taxon>
        <taxon>Planctomycetales</taxon>
        <taxon>Planctomycetaceae</taxon>
        <taxon>Gimesia</taxon>
    </lineage>
</organism>
<dbReference type="Gene3D" id="1.10.3720.10">
    <property type="entry name" value="MetI-like"/>
    <property type="match status" value="1"/>
</dbReference>
<dbReference type="AlphaFoldDB" id="A0A517Q0Z5"/>
<evidence type="ECO:0000313" key="9">
    <source>
        <dbReference type="Proteomes" id="UP000315647"/>
    </source>
</evidence>
<dbReference type="SUPFAM" id="SSF161098">
    <property type="entry name" value="MetI-like"/>
    <property type="match status" value="1"/>
</dbReference>
<dbReference type="GO" id="GO:0005315">
    <property type="term" value="F:phosphate transmembrane transporter activity"/>
    <property type="evidence" value="ECO:0007669"/>
    <property type="project" value="InterPro"/>
</dbReference>
<dbReference type="NCBIfam" id="TIGR02138">
    <property type="entry name" value="phosphate_pstC"/>
    <property type="match status" value="1"/>
</dbReference>
<comment type="similarity">
    <text evidence="6">Belongs to the binding-protein-dependent transport system permease family. CysTW subfamily.</text>
</comment>
<keyword evidence="6" id="KW-0592">Phosphate transport</keyword>
<feature type="transmembrane region" description="Helical" evidence="5">
    <location>
        <begin position="227"/>
        <end position="248"/>
    </location>
</feature>
<dbReference type="PANTHER" id="PTHR42727">
    <property type="entry name" value="PHOSPHATE TRANSPORT SYSTEM PERMEASE PROTEIN"/>
    <property type="match status" value="1"/>
</dbReference>
<protein>
    <recommendedName>
        <fullName evidence="6">Phosphate transport system permease protein</fullName>
    </recommendedName>
</protein>
<evidence type="ECO:0000259" key="7">
    <source>
        <dbReference type="PROSITE" id="PS50928"/>
    </source>
</evidence>
<sequence>MTNERSDKEQSVEMHGGEAAVIGLPRSTSLEGAGGLWSRLRPVYEGLIHTSLLICASISVLVTVGIVIVLLYESIKFFYDVPVIEFLTGTQWTPLLKPQHFGILPLLCGTMLVAGGSALVAVPIGLGTAIYLSEYASPLFRDIVKPLLEILAGIPSVVYGYLAIVFVSPIIREIFPSAGVFNAASACVVVGIMILPMIISLSEDVLQSVPISLRAAASALGANKFEVTVRVVLPAAMSGIIASFLLAVSRAIGETMAVTLAAGATPKLTLNPLESIQTMTAYIVQVSLGDTPAGTIEYRTIFAVGLALFLTTMTMNLIAQYILSRVGERYE</sequence>
<dbReference type="CDD" id="cd06261">
    <property type="entry name" value="TM_PBP2"/>
    <property type="match status" value="1"/>
</dbReference>
<gene>
    <name evidence="8" type="primary">pstC</name>
    <name evidence="8" type="ORF">Enr10x_05850</name>
</gene>
<evidence type="ECO:0000256" key="5">
    <source>
        <dbReference type="RuleBase" id="RU363032"/>
    </source>
</evidence>
<keyword evidence="2 5" id="KW-0812">Transmembrane</keyword>
<feature type="transmembrane region" description="Helical" evidence="5">
    <location>
        <begin position="301"/>
        <end position="323"/>
    </location>
</feature>
<comment type="function">
    <text evidence="6">Part of the binding-protein-dependent transport system for phosphate; probably responsible for the translocation of the substrate across the membrane.</text>
</comment>
<keyword evidence="9" id="KW-1185">Reference proteome</keyword>
<feature type="transmembrane region" description="Helical" evidence="5">
    <location>
        <begin position="47"/>
        <end position="72"/>
    </location>
</feature>
<dbReference type="GO" id="GO:0006817">
    <property type="term" value="P:phosphate ion transport"/>
    <property type="evidence" value="ECO:0007669"/>
    <property type="project" value="UniProtKB-KW"/>
</dbReference>
<keyword evidence="3 5" id="KW-1133">Transmembrane helix</keyword>
<name>A0A517Q0Z5_9PLAN</name>
<feature type="domain" description="ABC transmembrane type-1" evidence="7">
    <location>
        <begin position="107"/>
        <end position="319"/>
    </location>
</feature>
<feature type="transmembrane region" description="Helical" evidence="5">
    <location>
        <begin position="103"/>
        <end position="126"/>
    </location>
</feature>
<keyword evidence="5" id="KW-0813">Transport</keyword>
<evidence type="ECO:0000313" key="8">
    <source>
        <dbReference type="EMBL" id="QDT25290.1"/>
    </source>
</evidence>
<dbReference type="GO" id="GO:0005886">
    <property type="term" value="C:plasma membrane"/>
    <property type="evidence" value="ECO:0007669"/>
    <property type="project" value="UniProtKB-SubCell"/>
</dbReference>
<proteinExistence type="inferred from homology"/>
<dbReference type="InterPro" id="IPR035906">
    <property type="entry name" value="MetI-like_sf"/>
</dbReference>
<keyword evidence="6" id="KW-1003">Cell membrane</keyword>